<comment type="caution">
    <text evidence="5">The sequence shown here is derived from an EMBL/GenBank/DDBJ whole genome shotgun (WGS) entry which is preliminary data.</text>
</comment>
<dbReference type="InterPro" id="IPR001345">
    <property type="entry name" value="PG/BPGM_mutase_AS"/>
</dbReference>
<dbReference type="Pfam" id="PF00300">
    <property type="entry name" value="His_Phos_1"/>
    <property type="match status" value="1"/>
</dbReference>
<dbReference type="CDD" id="cd07067">
    <property type="entry name" value="HP_PGM_like"/>
    <property type="match status" value="1"/>
</dbReference>
<dbReference type="SMART" id="SM00855">
    <property type="entry name" value="PGAM"/>
    <property type="match status" value="1"/>
</dbReference>
<accession>A0A933SE31</accession>
<feature type="binding site" evidence="4">
    <location>
        <begin position="11"/>
        <end position="18"/>
    </location>
    <ligand>
        <name>substrate</name>
    </ligand>
</feature>
<evidence type="ECO:0000313" key="6">
    <source>
        <dbReference type="Proteomes" id="UP000696931"/>
    </source>
</evidence>
<feature type="binding site" evidence="4">
    <location>
        <position position="61"/>
    </location>
    <ligand>
        <name>substrate</name>
    </ligand>
</feature>
<evidence type="ECO:0000256" key="1">
    <source>
        <dbReference type="ARBA" id="ARBA00023152"/>
    </source>
</evidence>
<dbReference type="PANTHER" id="PTHR48100:SF1">
    <property type="entry name" value="HISTIDINE PHOSPHATASE FAMILY PROTEIN-RELATED"/>
    <property type="match status" value="1"/>
</dbReference>
<sequence length="209" mass="22220">MRTTSGVLLLRHGETEWNALGRLQGRDDSPLTPLGREQAATLAAWAARRGLRRLVASPLGRAQATAAAIAEACGATIATREALAEMSFGDCAGLTLEQCEQRFPGVLAERARNRWAHRWPGGECYDDAIARLHAWLEAEPEALAGEGVAVVAHQALNRALLTVLTGCPREAALEGAQSAAQAIEILPDRSWRVLEIAGPAPATHPDGVI</sequence>
<dbReference type="EMBL" id="JACRIW010000111">
    <property type="protein sequence ID" value="MBI5170882.1"/>
    <property type="molecule type" value="Genomic_DNA"/>
</dbReference>
<evidence type="ECO:0000313" key="5">
    <source>
        <dbReference type="EMBL" id="MBI5170882.1"/>
    </source>
</evidence>
<dbReference type="PANTHER" id="PTHR48100">
    <property type="entry name" value="BROAD-SPECIFICITY PHOSPHATASE YOR283W-RELATED"/>
    <property type="match status" value="1"/>
</dbReference>
<evidence type="ECO:0000256" key="2">
    <source>
        <dbReference type="ARBA" id="ARBA00023235"/>
    </source>
</evidence>
<dbReference type="GO" id="GO:0016791">
    <property type="term" value="F:phosphatase activity"/>
    <property type="evidence" value="ECO:0007669"/>
    <property type="project" value="TreeGrafter"/>
</dbReference>
<proteinExistence type="predicted"/>
<keyword evidence="2" id="KW-0413">Isomerase</keyword>
<reference evidence="5" key="1">
    <citation type="submission" date="2020-07" db="EMBL/GenBank/DDBJ databases">
        <title>Huge and variable diversity of episymbiotic CPR bacteria and DPANN archaea in groundwater ecosystems.</title>
        <authorList>
            <person name="He C.Y."/>
            <person name="Keren R."/>
            <person name="Whittaker M."/>
            <person name="Farag I.F."/>
            <person name="Doudna J."/>
            <person name="Cate J.H.D."/>
            <person name="Banfield J.F."/>
        </authorList>
    </citation>
    <scope>NUCLEOTIDE SEQUENCE</scope>
    <source>
        <strain evidence="5">NC_groundwater_1813_Pr3_B-0.1um_71_17</strain>
    </source>
</reference>
<feature type="active site" description="Proton donor/acceptor" evidence="3">
    <location>
        <position position="85"/>
    </location>
</feature>
<dbReference type="PROSITE" id="PS00175">
    <property type="entry name" value="PG_MUTASE"/>
    <property type="match status" value="1"/>
</dbReference>
<dbReference type="InterPro" id="IPR050275">
    <property type="entry name" value="PGM_Phosphatase"/>
</dbReference>
<dbReference type="Gene3D" id="3.40.50.1240">
    <property type="entry name" value="Phosphoglycerate mutase-like"/>
    <property type="match status" value="1"/>
</dbReference>
<dbReference type="Proteomes" id="UP000696931">
    <property type="component" value="Unassembled WGS sequence"/>
</dbReference>
<evidence type="ECO:0000256" key="3">
    <source>
        <dbReference type="PIRSR" id="PIRSR613078-1"/>
    </source>
</evidence>
<dbReference type="InterPro" id="IPR013078">
    <property type="entry name" value="His_Pase_superF_clade-1"/>
</dbReference>
<dbReference type="AlphaFoldDB" id="A0A933SE31"/>
<keyword evidence="1" id="KW-0324">Glycolysis</keyword>
<feature type="active site" description="Tele-phosphohistidine intermediate" evidence="3">
    <location>
        <position position="12"/>
    </location>
</feature>
<name>A0A933SE31_UNCEI</name>
<dbReference type="GO" id="GO:0005737">
    <property type="term" value="C:cytoplasm"/>
    <property type="evidence" value="ECO:0007669"/>
    <property type="project" value="TreeGrafter"/>
</dbReference>
<dbReference type="InterPro" id="IPR029033">
    <property type="entry name" value="His_PPase_superfam"/>
</dbReference>
<dbReference type="SUPFAM" id="SSF53254">
    <property type="entry name" value="Phosphoglycerate mutase-like"/>
    <property type="match status" value="1"/>
</dbReference>
<evidence type="ECO:0000256" key="4">
    <source>
        <dbReference type="PIRSR" id="PIRSR613078-2"/>
    </source>
</evidence>
<protein>
    <submittedName>
        <fullName evidence="5">Histidine phosphatase family protein</fullName>
    </submittedName>
</protein>
<organism evidence="5 6">
    <name type="scientific">Eiseniibacteriota bacterium</name>
    <dbReference type="NCBI Taxonomy" id="2212470"/>
    <lineage>
        <taxon>Bacteria</taxon>
        <taxon>Candidatus Eiseniibacteriota</taxon>
    </lineage>
</organism>
<gene>
    <name evidence="5" type="ORF">HZA61_15440</name>
</gene>